<dbReference type="EMBL" id="FWFJ01000018">
    <property type="protein sequence ID" value="SLN47593.1"/>
    <property type="molecule type" value="Genomic_DNA"/>
</dbReference>
<organism evidence="2 3">
    <name type="scientific">Roseovarius gaetbuli</name>
    <dbReference type="NCBI Taxonomy" id="1356575"/>
    <lineage>
        <taxon>Bacteria</taxon>
        <taxon>Pseudomonadati</taxon>
        <taxon>Pseudomonadota</taxon>
        <taxon>Alphaproteobacteria</taxon>
        <taxon>Rhodobacterales</taxon>
        <taxon>Roseobacteraceae</taxon>
        <taxon>Roseovarius</taxon>
    </lineage>
</organism>
<dbReference type="InterPro" id="IPR029021">
    <property type="entry name" value="Prot-tyrosine_phosphatase-like"/>
</dbReference>
<evidence type="ECO:0000259" key="1">
    <source>
        <dbReference type="Pfam" id="PF04273"/>
    </source>
</evidence>
<evidence type="ECO:0000313" key="3">
    <source>
        <dbReference type="Proteomes" id="UP000194012"/>
    </source>
</evidence>
<name>A0A1X6ZET5_9RHOB</name>
<proteinExistence type="predicted"/>
<keyword evidence="3" id="KW-1185">Reference proteome</keyword>
<sequence length="139" mass="14952">MDLRKITDDFSVSPQIECEDVADIAEAGFRSILCNRPDGEEFGQCAYDAVAEAAQAAGLAVRSVPIVSGMLSEADLAAFRAALDELPKPILAYCRSGTRCTMLWSMTSFGDLDADEIVKATSAAGYDMSGLMRQMQQAR</sequence>
<dbReference type="GO" id="GO:0016787">
    <property type="term" value="F:hydrolase activity"/>
    <property type="evidence" value="ECO:0007669"/>
    <property type="project" value="UniProtKB-KW"/>
</dbReference>
<dbReference type="NCBIfam" id="TIGR01244">
    <property type="entry name" value="TIGR01244 family sulfur transferase"/>
    <property type="match status" value="1"/>
</dbReference>
<keyword evidence="2" id="KW-0378">Hydrolase</keyword>
<dbReference type="Gene3D" id="3.90.190.10">
    <property type="entry name" value="Protein tyrosine phosphatase superfamily"/>
    <property type="match status" value="1"/>
</dbReference>
<dbReference type="OrthoDB" id="9805710at2"/>
<dbReference type="InterPro" id="IPR005939">
    <property type="entry name" value="BLH_phosphatase-like"/>
</dbReference>
<protein>
    <submittedName>
        <fullName evidence="2">Beta-lactamase hydrolase-like protein</fullName>
        <ecNumber evidence="2">3.-.-.-</ecNumber>
    </submittedName>
</protein>
<accession>A0A1X6ZET5</accession>
<dbReference type="EC" id="3.-.-.-" evidence="2"/>
<feature type="domain" description="Beta-lactamase hydrolase-like protein phosphatase-like" evidence="1">
    <location>
        <begin position="2"/>
        <end position="107"/>
    </location>
</feature>
<dbReference type="Pfam" id="PF04273">
    <property type="entry name" value="BLH_phosphatase"/>
    <property type="match status" value="1"/>
</dbReference>
<gene>
    <name evidence="2" type="primary">blh_2</name>
    <name evidence="2" type="ORF">ROG8370_02071</name>
</gene>
<dbReference type="AlphaFoldDB" id="A0A1X6ZET5"/>
<dbReference type="Proteomes" id="UP000194012">
    <property type="component" value="Unassembled WGS sequence"/>
</dbReference>
<reference evidence="3" key="1">
    <citation type="submission" date="2017-03" db="EMBL/GenBank/DDBJ databases">
        <authorList>
            <person name="Rodrigo-Torres L."/>
            <person name="Arahal R.D."/>
            <person name="Lucena T."/>
        </authorList>
    </citation>
    <scope>NUCLEOTIDE SEQUENCE [LARGE SCALE GENOMIC DNA]</scope>
    <source>
        <strain evidence="3">CECT 8370</strain>
    </source>
</reference>
<dbReference type="RefSeq" id="WP_085826993.1">
    <property type="nucleotide sequence ID" value="NZ_FWFJ01000018.1"/>
</dbReference>
<evidence type="ECO:0000313" key="2">
    <source>
        <dbReference type="EMBL" id="SLN47593.1"/>
    </source>
</evidence>